<dbReference type="Pfam" id="PF07691">
    <property type="entry name" value="PA14"/>
    <property type="match status" value="1"/>
</dbReference>
<gene>
    <name evidence="7" type="ORF">Enr13x_42630</name>
</gene>
<dbReference type="GO" id="GO:0046872">
    <property type="term" value="F:metal ion binding"/>
    <property type="evidence" value="ECO:0007669"/>
    <property type="project" value="UniProtKB-KW"/>
</dbReference>
<keyword evidence="3 4" id="KW-0408">Iron</keyword>
<dbReference type="GO" id="GO:0009055">
    <property type="term" value="F:electron transfer activity"/>
    <property type="evidence" value="ECO:0007669"/>
    <property type="project" value="InterPro"/>
</dbReference>
<evidence type="ECO:0000313" key="8">
    <source>
        <dbReference type="Proteomes" id="UP000319004"/>
    </source>
</evidence>
<evidence type="ECO:0000256" key="3">
    <source>
        <dbReference type="ARBA" id="ARBA00023004"/>
    </source>
</evidence>
<evidence type="ECO:0000313" key="7">
    <source>
        <dbReference type="EMBL" id="QDV44397.1"/>
    </source>
</evidence>
<dbReference type="Proteomes" id="UP000319004">
    <property type="component" value="Chromosome"/>
</dbReference>
<dbReference type="InterPro" id="IPR037524">
    <property type="entry name" value="PA14/GLEYA"/>
</dbReference>
<accession>A0A518HUB6</accession>
<sequence>MNSSPAFDAARFSAAPHSAKGRLRSFAAIGVVLLAVGTGWQRPAAAEQPVNDSAPATLTRGQQIYAQQCLSCHGEGGRGETDGYADPLIGDASIGELAEIISDTMPEEDPEQCTGDDAKAVAEFIYESFYSEAAQLRNRPARQQLSRLTGTQLQQSLADLYQHFFGTPFRVKERGLSASYFNSGRWDKKQLKVERVDPVLDFDFGHDAPVEGVTPEEFYIHWSGSLQVEHSGRYEIVVESTCSMKVRFGHHEHVLIDNHVQSEGRTEFRRTLNLIGGRQYAIQIDFTQRKRKTEQPPAKFALRWVPPGGTETVIPNEYLLPSTLPSGFALQTKLPPDDRSYGYDRGTRVDRQWEDAITSAALEFGNAAVKELWPQYKRKHRRESDENRGRLRGFLTELASVAFRSPIDDETKRLYVDDQVDAVEDDQMAIARACLMIIKSPRFLYPTLDQQAPVSRRVATRLALALFDSLPADAWLVDQAGKDSFAIDPKADQKNARKNVEQRIRQAALRMSDDPRLHGKAMEMFFDWLDVDPAAEVSKDPEQFAGFDAHLLLDLRRSLESAVSDVFWSESSDYRQLFLRDWNWTNQRLGEFYGEGWMPASETTGHRLVPGNPAAGKTFGVLTHPLVMGHLSYYDTTSPIHRGVFLIRRVLGRTLRPPNEAFTPINPELHPDLTTRQRVELQTGEAKCQVCHQKINALGFPLENYDAVGRFRATEKGKPIDASGGYVTRDGQQVDFESPGDLARFLAENDDAHRAFVERAFEHFAKQPLAAYGEEVADDLVRRFRESDFHIRRLIVEIAVVVATEEFNKENFNEST</sequence>
<dbReference type="Pfam" id="PF13442">
    <property type="entry name" value="Cytochrome_CBB3"/>
    <property type="match status" value="1"/>
</dbReference>
<dbReference type="InterPro" id="IPR011658">
    <property type="entry name" value="PA14_dom"/>
</dbReference>
<dbReference type="SMART" id="SM00758">
    <property type="entry name" value="PA14"/>
    <property type="match status" value="1"/>
</dbReference>
<dbReference type="Pfam" id="PF07624">
    <property type="entry name" value="PSD2"/>
    <property type="match status" value="1"/>
</dbReference>
<keyword evidence="1 4" id="KW-0349">Heme</keyword>
<reference evidence="7 8" key="1">
    <citation type="submission" date="2019-03" db="EMBL/GenBank/DDBJ databases">
        <title>Deep-cultivation of Planctomycetes and their phenomic and genomic characterization uncovers novel biology.</title>
        <authorList>
            <person name="Wiegand S."/>
            <person name="Jogler M."/>
            <person name="Boedeker C."/>
            <person name="Pinto D."/>
            <person name="Vollmers J."/>
            <person name="Rivas-Marin E."/>
            <person name="Kohn T."/>
            <person name="Peeters S.H."/>
            <person name="Heuer A."/>
            <person name="Rast P."/>
            <person name="Oberbeckmann S."/>
            <person name="Bunk B."/>
            <person name="Jeske O."/>
            <person name="Meyerdierks A."/>
            <person name="Storesund J.E."/>
            <person name="Kallscheuer N."/>
            <person name="Luecker S."/>
            <person name="Lage O.M."/>
            <person name="Pohl T."/>
            <person name="Merkel B.J."/>
            <person name="Hornburger P."/>
            <person name="Mueller R.-W."/>
            <person name="Bruemmer F."/>
            <person name="Labrenz M."/>
            <person name="Spormann A.M."/>
            <person name="Op den Camp H."/>
            <person name="Overmann J."/>
            <person name="Amann R."/>
            <person name="Jetten M.S.M."/>
            <person name="Mascher T."/>
            <person name="Medema M.H."/>
            <person name="Devos D.P."/>
            <person name="Kaster A.-K."/>
            <person name="Ovreas L."/>
            <person name="Rohde M."/>
            <person name="Galperin M.Y."/>
            <person name="Jogler C."/>
        </authorList>
    </citation>
    <scope>NUCLEOTIDE SEQUENCE [LARGE SCALE GENOMIC DNA]</scope>
    <source>
        <strain evidence="7 8">Enr13</strain>
    </source>
</reference>
<proteinExistence type="predicted"/>
<dbReference type="InterPro" id="IPR036909">
    <property type="entry name" value="Cyt_c-like_dom_sf"/>
</dbReference>
<keyword evidence="2 4" id="KW-0479">Metal-binding</keyword>
<evidence type="ECO:0000256" key="4">
    <source>
        <dbReference type="PROSITE-ProRule" id="PRU00433"/>
    </source>
</evidence>
<dbReference type="SUPFAM" id="SSF46626">
    <property type="entry name" value="Cytochrome c"/>
    <property type="match status" value="1"/>
</dbReference>
<feature type="domain" description="Cytochrome c" evidence="5">
    <location>
        <begin position="56"/>
        <end position="129"/>
    </location>
</feature>
<dbReference type="Gene3D" id="1.10.760.10">
    <property type="entry name" value="Cytochrome c-like domain"/>
    <property type="match status" value="1"/>
</dbReference>
<evidence type="ECO:0000259" key="6">
    <source>
        <dbReference type="PROSITE" id="PS51820"/>
    </source>
</evidence>
<feature type="domain" description="PA14" evidence="6">
    <location>
        <begin position="171"/>
        <end position="318"/>
    </location>
</feature>
<dbReference type="PROSITE" id="PS51820">
    <property type="entry name" value="PA14"/>
    <property type="match status" value="1"/>
</dbReference>
<dbReference type="InterPro" id="IPR013042">
    <property type="entry name" value="DUF1592"/>
</dbReference>
<organism evidence="7 8">
    <name type="scientific">Stieleria neptunia</name>
    <dbReference type="NCBI Taxonomy" id="2527979"/>
    <lineage>
        <taxon>Bacteria</taxon>
        <taxon>Pseudomonadati</taxon>
        <taxon>Planctomycetota</taxon>
        <taxon>Planctomycetia</taxon>
        <taxon>Pirellulales</taxon>
        <taxon>Pirellulaceae</taxon>
        <taxon>Stieleria</taxon>
    </lineage>
</organism>
<dbReference type="Gene3D" id="3.90.182.10">
    <property type="entry name" value="Toxin - Anthrax Protective Antigen,domain 1"/>
    <property type="match status" value="1"/>
</dbReference>
<dbReference type="SUPFAM" id="SSF56988">
    <property type="entry name" value="Anthrax protective antigen"/>
    <property type="match status" value="1"/>
</dbReference>
<dbReference type="Pfam" id="PF07631">
    <property type="entry name" value="PSD4"/>
    <property type="match status" value="1"/>
</dbReference>
<keyword evidence="8" id="KW-1185">Reference proteome</keyword>
<name>A0A518HUB6_9BACT</name>
<dbReference type="KEGG" id="snep:Enr13x_42630"/>
<dbReference type="AlphaFoldDB" id="A0A518HUB6"/>
<evidence type="ECO:0000256" key="2">
    <source>
        <dbReference type="ARBA" id="ARBA00022723"/>
    </source>
</evidence>
<dbReference type="EMBL" id="CP037423">
    <property type="protein sequence ID" value="QDV44397.1"/>
    <property type="molecule type" value="Genomic_DNA"/>
</dbReference>
<dbReference type="InterPro" id="IPR011478">
    <property type="entry name" value="DUF1585"/>
</dbReference>
<dbReference type="RefSeq" id="WP_197455224.1">
    <property type="nucleotide sequence ID" value="NZ_CP037423.1"/>
</dbReference>
<dbReference type="Pfam" id="PF07627">
    <property type="entry name" value="PSCyt3"/>
    <property type="match status" value="1"/>
</dbReference>
<dbReference type="PROSITE" id="PS51007">
    <property type="entry name" value="CYTC"/>
    <property type="match status" value="1"/>
</dbReference>
<protein>
    <submittedName>
        <fullName evidence="7">PA14 domain protein</fullName>
    </submittedName>
</protein>
<evidence type="ECO:0000259" key="5">
    <source>
        <dbReference type="PROSITE" id="PS51007"/>
    </source>
</evidence>
<dbReference type="InterPro" id="IPR013039">
    <property type="entry name" value="DUF1588"/>
</dbReference>
<evidence type="ECO:0000256" key="1">
    <source>
        <dbReference type="ARBA" id="ARBA00022617"/>
    </source>
</evidence>
<dbReference type="InterPro" id="IPR009056">
    <property type="entry name" value="Cyt_c-like_dom"/>
</dbReference>
<dbReference type="GO" id="GO:0020037">
    <property type="term" value="F:heme binding"/>
    <property type="evidence" value="ECO:0007669"/>
    <property type="project" value="InterPro"/>
</dbReference>